<feature type="non-terminal residue" evidence="2">
    <location>
        <position position="1"/>
    </location>
</feature>
<dbReference type="AlphaFoldDB" id="A0AAN5C9H9"/>
<keyword evidence="1" id="KW-0472">Membrane</keyword>
<keyword evidence="1" id="KW-0812">Transmembrane</keyword>
<accession>A0AAN5C9H9</accession>
<evidence type="ECO:0000313" key="3">
    <source>
        <dbReference type="Proteomes" id="UP001328107"/>
    </source>
</evidence>
<name>A0AAN5C9H9_9BILA</name>
<reference evidence="3" key="1">
    <citation type="submission" date="2022-10" db="EMBL/GenBank/DDBJ databases">
        <title>Genome assembly of Pristionchus species.</title>
        <authorList>
            <person name="Yoshida K."/>
            <person name="Sommer R.J."/>
        </authorList>
    </citation>
    <scope>NUCLEOTIDE SEQUENCE [LARGE SCALE GENOMIC DNA]</scope>
    <source>
        <strain evidence="3">RS5460</strain>
    </source>
</reference>
<sequence length="92" mass="11157">LHFLLYSLLHNLLIGAINSIFWTRFASRRTVNIGNWFFMIYFIDIIDWFLLYFSEFLLDLIRLRSKILKERNCTSSESDIMLCVKQVRRSEM</sequence>
<comment type="caution">
    <text evidence="2">The sequence shown here is derived from an EMBL/GenBank/DDBJ whole genome shotgun (WGS) entry which is preliminary data.</text>
</comment>
<feature type="non-terminal residue" evidence="2">
    <location>
        <position position="92"/>
    </location>
</feature>
<keyword evidence="3" id="KW-1185">Reference proteome</keyword>
<keyword evidence="1" id="KW-1133">Transmembrane helix</keyword>
<organism evidence="2 3">
    <name type="scientific">Pristionchus mayeri</name>
    <dbReference type="NCBI Taxonomy" id="1317129"/>
    <lineage>
        <taxon>Eukaryota</taxon>
        <taxon>Metazoa</taxon>
        <taxon>Ecdysozoa</taxon>
        <taxon>Nematoda</taxon>
        <taxon>Chromadorea</taxon>
        <taxon>Rhabditida</taxon>
        <taxon>Rhabditina</taxon>
        <taxon>Diplogasteromorpha</taxon>
        <taxon>Diplogasteroidea</taxon>
        <taxon>Neodiplogasteridae</taxon>
        <taxon>Pristionchus</taxon>
    </lineage>
</organism>
<protein>
    <submittedName>
        <fullName evidence="2">Uncharacterized protein</fullName>
    </submittedName>
</protein>
<evidence type="ECO:0000256" key="1">
    <source>
        <dbReference type="SAM" id="Phobius"/>
    </source>
</evidence>
<dbReference type="EMBL" id="BTRK01000002">
    <property type="protein sequence ID" value="GMR34802.1"/>
    <property type="molecule type" value="Genomic_DNA"/>
</dbReference>
<feature type="transmembrane region" description="Helical" evidence="1">
    <location>
        <begin position="7"/>
        <end position="26"/>
    </location>
</feature>
<gene>
    <name evidence="2" type="ORF">PMAYCL1PPCAC_04997</name>
</gene>
<feature type="transmembrane region" description="Helical" evidence="1">
    <location>
        <begin position="38"/>
        <end position="61"/>
    </location>
</feature>
<evidence type="ECO:0000313" key="2">
    <source>
        <dbReference type="EMBL" id="GMR34802.1"/>
    </source>
</evidence>
<dbReference type="Proteomes" id="UP001328107">
    <property type="component" value="Unassembled WGS sequence"/>
</dbReference>
<proteinExistence type="predicted"/>